<sequence length="209" mass="23339">MADPQIPRCKAITYKYPEPFYHPDAFQPRTTPTTARTMQACSTSNTDPHNPTTLSTELIDTRNSFHKAATYILSLLIFLMQTLTNPFRKTYTYLDSRLPTTTSTVYILSVDDRGGHHPSQSQPYHRTLATFTSLHSAQAAVTEILSSRDFLGRKCLGVHFYTCADGEAGMRRVLRDGDGDGDGRGCIREVGRGDGGVVFGIERMGVRWR</sequence>
<comment type="caution">
    <text evidence="1">The sequence shown here is derived from an EMBL/GenBank/DDBJ whole genome shotgun (WGS) entry which is preliminary data.</text>
</comment>
<evidence type="ECO:0000313" key="2">
    <source>
        <dbReference type="Proteomes" id="UP001310890"/>
    </source>
</evidence>
<proteinExistence type="predicted"/>
<gene>
    <name evidence="1" type="ORF">LTR62_001823</name>
</gene>
<protein>
    <submittedName>
        <fullName evidence="1">Uncharacterized protein</fullName>
    </submittedName>
</protein>
<dbReference type="EMBL" id="JAVRRL010000014">
    <property type="protein sequence ID" value="KAK5115126.1"/>
    <property type="molecule type" value="Genomic_DNA"/>
</dbReference>
<name>A0AAN7TG32_9PEZI</name>
<organism evidence="1 2">
    <name type="scientific">Meristemomyces frigidus</name>
    <dbReference type="NCBI Taxonomy" id="1508187"/>
    <lineage>
        <taxon>Eukaryota</taxon>
        <taxon>Fungi</taxon>
        <taxon>Dikarya</taxon>
        <taxon>Ascomycota</taxon>
        <taxon>Pezizomycotina</taxon>
        <taxon>Dothideomycetes</taxon>
        <taxon>Dothideomycetidae</taxon>
        <taxon>Mycosphaerellales</taxon>
        <taxon>Teratosphaeriaceae</taxon>
        <taxon>Meristemomyces</taxon>
    </lineage>
</organism>
<accession>A0AAN7TG32</accession>
<dbReference type="AlphaFoldDB" id="A0AAN7TG32"/>
<reference evidence="1" key="1">
    <citation type="submission" date="2023-08" db="EMBL/GenBank/DDBJ databases">
        <title>Black Yeasts Isolated from many extreme environments.</title>
        <authorList>
            <person name="Coleine C."/>
            <person name="Stajich J.E."/>
            <person name="Selbmann L."/>
        </authorList>
    </citation>
    <scope>NUCLEOTIDE SEQUENCE</scope>
    <source>
        <strain evidence="1">CCFEE 5401</strain>
    </source>
</reference>
<evidence type="ECO:0000313" key="1">
    <source>
        <dbReference type="EMBL" id="KAK5115126.1"/>
    </source>
</evidence>
<dbReference type="Proteomes" id="UP001310890">
    <property type="component" value="Unassembled WGS sequence"/>
</dbReference>